<dbReference type="PRINTS" id="PR00420">
    <property type="entry name" value="RNGMNOXGNASE"/>
</dbReference>
<dbReference type="SUPFAM" id="SSF51905">
    <property type="entry name" value="FAD/NAD(P)-binding domain"/>
    <property type="match status" value="1"/>
</dbReference>
<name>A0A4U5JFT4_9EURY</name>
<dbReference type="Gene3D" id="3.50.50.60">
    <property type="entry name" value="FAD/NAD(P)-binding domain"/>
    <property type="match status" value="1"/>
</dbReference>
<gene>
    <name evidence="2" type="ORF">DM868_13340</name>
</gene>
<sequence length="361" mass="38901">MYDVVVVGAGPAGSRFARSAAERGWDVLALESGEIGLPLACSGHVSLDVWEFVPESARAELLQNEIYGARFHLGGADSPAHPFYKDEVVSNAIDRVELDRTLADCAREAGADVRAGHTVTRIEEFADRVEVRANGPDGVETFTARLVCGADGPRSKVRTAVGLPEPEELLHGVLGFSDEVDDDDFVDVHLTVPRFFAWRIPRQEAGVEYGLAVAPGDDAPGRFEALVDDYGVEIDRRCSGAIPIGPPDRTVGRRSFLVGDAAGQTKPFTGGGILYGMRAADVAAREIDPERPASLHAYEHAWRSELGGEQTLGAAIRAGYSLPRPIQRAGMRALSGEIGVHMDRPTSLFSRAQLRAMLSWD</sequence>
<evidence type="ECO:0000313" key="3">
    <source>
        <dbReference type="Proteomes" id="UP000308037"/>
    </source>
</evidence>
<dbReference type="PANTHER" id="PTHR42685">
    <property type="entry name" value="GERANYLGERANYL DIPHOSPHATE REDUCTASE"/>
    <property type="match status" value="1"/>
</dbReference>
<dbReference type="GO" id="GO:0071949">
    <property type="term" value="F:FAD binding"/>
    <property type="evidence" value="ECO:0007669"/>
    <property type="project" value="InterPro"/>
</dbReference>
<dbReference type="AlphaFoldDB" id="A0A4U5JFT4"/>
<dbReference type="EMBL" id="QKNX01000006">
    <property type="protein sequence ID" value="TKR24909.1"/>
    <property type="molecule type" value="Genomic_DNA"/>
</dbReference>
<dbReference type="NCBIfam" id="TIGR02032">
    <property type="entry name" value="GG-red-SF"/>
    <property type="match status" value="1"/>
</dbReference>
<dbReference type="PANTHER" id="PTHR42685:SF21">
    <property type="entry name" value="DEHYDROGENASE (FLAVOPROTEIN)-LIKE PROTEIN"/>
    <property type="match status" value="1"/>
</dbReference>
<reference evidence="2 3" key="1">
    <citation type="submission" date="2019-04" db="EMBL/GenBank/DDBJ databases">
        <title>Natronomonas sp. F20-122 a newhaloarchaeon isolated from a saline saltern of Isla Bacuta, Huelva, Spain.</title>
        <authorList>
            <person name="Duran-Viseras A."/>
            <person name="Sanchez-Porro C."/>
            <person name="Ventosa A."/>
        </authorList>
    </citation>
    <scope>NUCLEOTIDE SEQUENCE [LARGE SCALE GENOMIC DNA]</scope>
    <source>
        <strain evidence="2 3">F20-122</strain>
    </source>
</reference>
<evidence type="ECO:0000259" key="1">
    <source>
        <dbReference type="Pfam" id="PF01494"/>
    </source>
</evidence>
<dbReference type="InterPro" id="IPR011777">
    <property type="entry name" value="Geranylgeranyl_Rdtase_fam"/>
</dbReference>
<dbReference type="Proteomes" id="UP000308037">
    <property type="component" value="Unassembled WGS sequence"/>
</dbReference>
<evidence type="ECO:0000313" key="2">
    <source>
        <dbReference type="EMBL" id="TKR24909.1"/>
    </source>
</evidence>
<dbReference type="InterPro" id="IPR002938">
    <property type="entry name" value="FAD-bd"/>
</dbReference>
<dbReference type="InterPro" id="IPR050407">
    <property type="entry name" value="Geranylgeranyl_reductase"/>
</dbReference>
<dbReference type="Pfam" id="PF01494">
    <property type="entry name" value="FAD_binding_3"/>
    <property type="match status" value="1"/>
</dbReference>
<keyword evidence="3" id="KW-1185">Reference proteome</keyword>
<accession>A0A4U5JFT4</accession>
<protein>
    <submittedName>
        <fullName evidence="2">Geranylgeranyl reductase family protein</fullName>
    </submittedName>
</protein>
<comment type="caution">
    <text evidence="2">The sequence shown here is derived from an EMBL/GenBank/DDBJ whole genome shotgun (WGS) entry which is preliminary data.</text>
</comment>
<dbReference type="RefSeq" id="WP_137277331.1">
    <property type="nucleotide sequence ID" value="NZ_QKNX01000006.1"/>
</dbReference>
<proteinExistence type="predicted"/>
<organism evidence="2 3">
    <name type="scientific">Natronomonas salsuginis</name>
    <dbReference type="NCBI Taxonomy" id="2217661"/>
    <lineage>
        <taxon>Archaea</taxon>
        <taxon>Methanobacteriati</taxon>
        <taxon>Methanobacteriota</taxon>
        <taxon>Stenosarchaea group</taxon>
        <taxon>Halobacteria</taxon>
        <taxon>Halobacteriales</taxon>
        <taxon>Natronomonadaceae</taxon>
        <taxon>Natronomonas</taxon>
    </lineage>
</organism>
<dbReference type="InterPro" id="IPR036188">
    <property type="entry name" value="FAD/NAD-bd_sf"/>
</dbReference>
<dbReference type="GO" id="GO:0016628">
    <property type="term" value="F:oxidoreductase activity, acting on the CH-CH group of donors, NAD or NADP as acceptor"/>
    <property type="evidence" value="ECO:0007669"/>
    <property type="project" value="InterPro"/>
</dbReference>
<feature type="domain" description="FAD-binding" evidence="1">
    <location>
        <begin position="2"/>
        <end position="167"/>
    </location>
</feature>
<dbReference type="OrthoDB" id="46008at2157"/>